<dbReference type="FunFam" id="1.10.10.10:FF:000214">
    <property type="entry name" value="Methylated-DNA--protein-cysteine methyltransferase"/>
    <property type="match status" value="1"/>
</dbReference>
<dbReference type="InterPro" id="IPR036217">
    <property type="entry name" value="MethylDNA_cys_MeTrfase_DNAb"/>
</dbReference>
<evidence type="ECO:0000313" key="10">
    <source>
        <dbReference type="EMBL" id="NYI40184.1"/>
    </source>
</evidence>
<evidence type="ECO:0000256" key="1">
    <source>
        <dbReference type="ARBA" id="ARBA00001286"/>
    </source>
</evidence>
<evidence type="ECO:0000256" key="4">
    <source>
        <dbReference type="ARBA" id="ARBA00022603"/>
    </source>
</evidence>
<evidence type="ECO:0000256" key="3">
    <source>
        <dbReference type="ARBA" id="ARBA00011918"/>
    </source>
</evidence>
<comment type="similarity">
    <text evidence="2">Belongs to the MGMT family.</text>
</comment>
<gene>
    <name evidence="10" type="ORF">BKA03_000303</name>
</gene>
<evidence type="ECO:0000256" key="6">
    <source>
        <dbReference type="ARBA" id="ARBA00022763"/>
    </source>
</evidence>
<sequence>MQEPLLHASYGTPFGVLHVLASADGTVRASGFRGVGDIAAQLAPPWQGCGWIDAALPAVDSAVKRWLAGDGDALASVPVAQAGGPFFQKVWETLRHLPAGEPLSYKELAEAAGSPRAMRAVGTACSHNAVAPFVPCHRVVSAGGKLGSYGYGGTAIKAAMLALEAGGDSAAIERAAVAAHPGSLAPAQALPPTQAMQGVR</sequence>
<evidence type="ECO:0000313" key="11">
    <source>
        <dbReference type="Proteomes" id="UP000547973"/>
    </source>
</evidence>
<dbReference type="EMBL" id="JACBZO010000001">
    <property type="protein sequence ID" value="NYI40184.1"/>
    <property type="molecule type" value="Genomic_DNA"/>
</dbReference>
<dbReference type="GO" id="GO:0032259">
    <property type="term" value="P:methylation"/>
    <property type="evidence" value="ECO:0007669"/>
    <property type="project" value="UniProtKB-KW"/>
</dbReference>
<name>A0A7Z0CGW7_9MICO</name>
<proteinExistence type="inferred from homology"/>
<dbReference type="GO" id="GO:0003908">
    <property type="term" value="F:methylated-DNA-[protein]-cysteine S-methyltransferase activity"/>
    <property type="evidence" value="ECO:0007669"/>
    <property type="project" value="UniProtKB-EC"/>
</dbReference>
<dbReference type="NCBIfam" id="TIGR00589">
    <property type="entry name" value="ogt"/>
    <property type="match status" value="1"/>
</dbReference>
<dbReference type="Gene3D" id="1.10.10.10">
    <property type="entry name" value="Winged helix-like DNA-binding domain superfamily/Winged helix DNA-binding domain"/>
    <property type="match status" value="1"/>
</dbReference>
<dbReference type="RefSeq" id="WP_062074829.1">
    <property type="nucleotide sequence ID" value="NZ_BBRC01000004.1"/>
</dbReference>
<comment type="catalytic activity">
    <reaction evidence="1">
        <text>a 4-O-methyl-thymidine in DNA + L-cysteinyl-[protein] = a thymidine in DNA + S-methyl-L-cysteinyl-[protein]</text>
        <dbReference type="Rhea" id="RHEA:53428"/>
        <dbReference type="Rhea" id="RHEA-COMP:10131"/>
        <dbReference type="Rhea" id="RHEA-COMP:10132"/>
        <dbReference type="Rhea" id="RHEA-COMP:13555"/>
        <dbReference type="Rhea" id="RHEA-COMP:13556"/>
        <dbReference type="ChEBI" id="CHEBI:29950"/>
        <dbReference type="ChEBI" id="CHEBI:82612"/>
        <dbReference type="ChEBI" id="CHEBI:137386"/>
        <dbReference type="ChEBI" id="CHEBI:137387"/>
        <dbReference type="EC" id="2.1.1.63"/>
    </reaction>
</comment>
<dbReference type="PROSITE" id="PS00374">
    <property type="entry name" value="MGMT"/>
    <property type="match status" value="1"/>
</dbReference>
<accession>A0A7Z0CGW7</accession>
<evidence type="ECO:0000256" key="2">
    <source>
        <dbReference type="ARBA" id="ARBA00008711"/>
    </source>
</evidence>
<evidence type="ECO:0000256" key="5">
    <source>
        <dbReference type="ARBA" id="ARBA00022679"/>
    </source>
</evidence>
<protein>
    <recommendedName>
        <fullName evidence="3">methylated-DNA--[protein]-cysteine S-methyltransferase</fullName>
        <ecNumber evidence="3">2.1.1.63</ecNumber>
    </recommendedName>
</protein>
<feature type="domain" description="Methylated-DNA-[protein]-cysteine S-methyltransferase DNA binding" evidence="9">
    <location>
        <begin position="85"/>
        <end position="165"/>
    </location>
</feature>
<evidence type="ECO:0000256" key="7">
    <source>
        <dbReference type="ARBA" id="ARBA00023204"/>
    </source>
</evidence>
<dbReference type="PANTHER" id="PTHR10815">
    <property type="entry name" value="METHYLATED-DNA--PROTEIN-CYSTEINE METHYLTRANSFERASE"/>
    <property type="match status" value="1"/>
</dbReference>
<dbReference type="Pfam" id="PF01035">
    <property type="entry name" value="DNA_binding_1"/>
    <property type="match status" value="1"/>
</dbReference>
<reference evidence="10 11" key="1">
    <citation type="submission" date="2020-07" db="EMBL/GenBank/DDBJ databases">
        <title>Sequencing the genomes of 1000 actinobacteria strains.</title>
        <authorList>
            <person name="Klenk H.-P."/>
        </authorList>
    </citation>
    <scope>NUCLEOTIDE SEQUENCE [LARGE SCALE GENOMIC DNA]</scope>
    <source>
        <strain evidence="10 11">DSM 19970</strain>
    </source>
</reference>
<evidence type="ECO:0000256" key="8">
    <source>
        <dbReference type="ARBA" id="ARBA00049348"/>
    </source>
</evidence>
<keyword evidence="11" id="KW-1185">Reference proteome</keyword>
<dbReference type="SUPFAM" id="SSF46767">
    <property type="entry name" value="Methylated DNA-protein cysteine methyltransferase, C-terminal domain"/>
    <property type="match status" value="1"/>
</dbReference>
<dbReference type="InterPro" id="IPR014048">
    <property type="entry name" value="MethylDNA_cys_MeTrfase_DNA-bd"/>
</dbReference>
<dbReference type="PANTHER" id="PTHR10815:SF13">
    <property type="entry name" value="METHYLATED-DNA--PROTEIN-CYSTEINE METHYLTRANSFERASE"/>
    <property type="match status" value="1"/>
</dbReference>
<dbReference type="CDD" id="cd06445">
    <property type="entry name" value="ATase"/>
    <property type="match status" value="1"/>
</dbReference>
<comment type="catalytic activity">
    <reaction evidence="8">
        <text>a 6-O-methyl-2'-deoxyguanosine in DNA + L-cysteinyl-[protein] = S-methyl-L-cysteinyl-[protein] + a 2'-deoxyguanosine in DNA</text>
        <dbReference type="Rhea" id="RHEA:24000"/>
        <dbReference type="Rhea" id="RHEA-COMP:10131"/>
        <dbReference type="Rhea" id="RHEA-COMP:10132"/>
        <dbReference type="Rhea" id="RHEA-COMP:11367"/>
        <dbReference type="Rhea" id="RHEA-COMP:11368"/>
        <dbReference type="ChEBI" id="CHEBI:29950"/>
        <dbReference type="ChEBI" id="CHEBI:82612"/>
        <dbReference type="ChEBI" id="CHEBI:85445"/>
        <dbReference type="ChEBI" id="CHEBI:85448"/>
        <dbReference type="EC" id="2.1.1.63"/>
    </reaction>
</comment>
<dbReference type="Proteomes" id="UP000547973">
    <property type="component" value="Unassembled WGS sequence"/>
</dbReference>
<dbReference type="InterPro" id="IPR036388">
    <property type="entry name" value="WH-like_DNA-bd_sf"/>
</dbReference>
<dbReference type="AlphaFoldDB" id="A0A7Z0CGW7"/>
<comment type="caution">
    <text evidence="10">The sequence shown here is derived from an EMBL/GenBank/DDBJ whole genome shotgun (WGS) entry which is preliminary data.</text>
</comment>
<keyword evidence="7" id="KW-0234">DNA repair</keyword>
<keyword evidence="6" id="KW-0227">DNA damage</keyword>
<dbReference type="EC" id="2.1.1.63" evidence="3"/>
<keyword evidence="4 10" id="KW-0489">Methyltransferase</keyword>
<dbReference type="OrthoDB" id="9802228at2"/>
<dbReference type="GO" id="GO:0006281">
    <property type="term" value="P:DNA repair"/>
    <property type="evidence" value="ECO:0007669"/>
    <property type="project" value="UniProtKB-KW"/>
</dbReference>
<evidence type="ECO:0000259" key="9">
    <source>
        <dbReference type="Pfam" id="PF01035"/>
    </source>
</evidence>
<keyword evidence="5 10" id="KW-0808">Transferase</keyword>
<organism evidence="10 11">
    <name type="scientific">Demequina lutea</name>
    <dbReference type="NCBI Taxonomy" id="431489"/>
    <lineage>
        <taxon>Bacteria</taxon>
        <taxon>Bacillati</taxon>
        <taxon>Actinomycetota</taxon>
        <taxon>Actinomycetes</taxon>
        <taxon>Micrococcales</taxon>
        <taxon>Demequinaceae</taxon>
        <taxon>Demequina</taxon>
    </lineage>
</organism>
<dbReference type="InterPro" id="IPR001497">
    <property type="entry name" value="MethylDNA_cys_MeTrfase_AS"/>
</dbReference>